<name>A0A9W9SEC7_9EURO</name>
<dbReference type="Proteomes" id="UP001147747">
    <property type="component" value="Unassembled WGS sequence"/>
</dbReference>
<proteinExistence type="predicted"/>
<evidence type="ECO:0000313" key="2">
    <source>
        <dbReference type="Proteomes" id="UP001147747"/>
    </source>
</evidence>
<keyword evidence="2" id="KW-1185">Reference proteome</keyword>
<evidence type="ECO:0000313" key="1">
    <source>
        <dbReference type="EMBL" id="KAJ5377058.1"/>
    </source>
</evidence>
<gene>
    <name evidence="1" type="ORF">N7509_013944</name>
</gene>
<protein>
    <submittedName>
        <fullName evidence="1">Uncharacterized protein</fullName>
    </submittedName>
</protein>
<reference evidence="1" key="1">
    <citation type="submission" date="2022-12" db="EMBL/GenBank/DDBJ databases">
        <authorList>
            <person name="Petersen C."/>
        </authorList>
    </citation>
    <scope>NUCLEOTIDE SEQUENCE</scope>
    <source>
        <strain evidence="1">IBT 29677</strain>
    </source>
</reference>
<dbReference type="AlphaFoldDB" id="A0A9W9SEC7"/>
<organism evidence="1 2">
    <name type="scientific">Penicillium cosmopolitanum</name>
    <dbReference type="NCBI Taxonomy" id="1131564"/>
    <lineage>
        <taxon>Eukaryota</taxon>
        <taxon>Fungi</taxon>
        <taxon>Dikarya</taxon>
        <taxon>Ascomycota</taxon>
        <taxon>Pezizomycotina</taxon>
        <taxon>Eurotiomycetes</taxon>
        <taxon>Eurotiomycetidae</taxon>
        <taxon>Eurotiales</taxon>
        <taxon>Aspergillaceae</taxon>
        <taxon>Penicillium</taxon>
    </lineage>
</organism>
<dbReference type="EMBL" id="JAPZBU010000012">
    <property type="protein sequence ID" value="KAJ5377058.1"/>
    <property type="molecule type" value="Genomic_DNA"/>
</dbReference>
<comment type="caution">
    <text evidence="1">The sequence shown here is derived from an EMBL/GenBank/DDBJ whole genome shotgun (WGS) entry which is preliminary data.</text>
</comment>
<dbReference type="RefSeq" id="XP_056482088.1">
    <property type="nucleotide sequence ID" value="XM_056638581.1"/>
</dbReference>
<sequence length="168" mass="18724">MAFKILDSRCQDPEYVFGSMNILYTCAEAGELLTGNLTDTVYQCLCDYCEKSDPDLLGCPYQAIITLFGFDVDLDPYPYFSDNSRYSDSINKQENTDIGSPGISENNGLLTIDYNGIEKNGLQSDRMADRAENRTKIVSSRPDVVSVIQKKILYYLPGLDGIVQGINL</sequence>
<dbReference type="OrthoDB" id="3789824at2759"/>
<reference evidence="1" key="2">
    <citation type="journal article" date="2023" name="IMA Fungus">
        <title>Comparative genomic study of the Penicillium genus elucidates a diverse pangenome and 15 lateral gene transfer events.</title>
        <authorList>
            <person name="Petersen C."/>
            <person name="Sorensen T."/>
            <person name="Nielsen M.R."/>
            <person name="Sondergaard T.E."/>
            <person name="Sorensen J.L."/>
            <person name="Fitzpatrick D.A."/>
            <person name="Frisvad J.C."/>
            <person name="Nielsen K.L."/>
        </authorList>
    </citation>
    <scope>NUCLEOTIDE SEQUENCE</scope>
    <source>
        <strain evidence="1">IBT 29677</strain>
    </source>
</reference>
<accession>A0A9W9SEC7</accession>
<dbReference type="GeneID" id="81377561"/>